<keyword evidence="6" id="KW-0732">Signal</keyword>
<dbReference type="InterPro" id="IPR001134">
    <property type="entry name" value="Netrin_domain"/>
</dbReference>
<dbReference type="CDD" id="cd03577">
    <property type="entry name" value="NTR_TIMP_like"/>
    <property type="match status" value="1"/>
</dbReference>
<organism evidence="8 10">
    <name type="scientific">Parascaris univalens</name>
    <name type="common">Nematode worm</name>
    <dbReference type="NCBI Taxonomy" id="6257"/>
    <lineage>
        <taxon>Eukaryota</taxon>
        <taxon>Metazoa</taxon>
        <taxon>Ecdysozoa</taxon>
        <taxon>Nematoda</taxon>
        <taxon>Chromadorea</taxon>
        <taxon>Rhabditida</taxon>
        <taxon>Spirurina</taxon>
        <taxon>Ascaridomorpha</taxon>
        <taxon>Ascaridoidea</taxon>
        <taxon>Ascarididae</taxon>
        <taxon>Parascaris</taxon>
    </lineage>
</organism>
<dbReference type="GO" id="GO:0005615">
    <property type="term" value="C:extracellular space"/>
    <property type="evidence" value="ECO:0007669"/>
    <property type="project" value="TreeGrafter"/>
</dbReference>
<keyword evidence="8" id="KW-1185">Reference proteome</keyword>
<sequence>MKLILTAALVSTILEVSTACSCLSTTPIESYNLADWLSRVRIFSKREVNSVDHRQNIVYTVQHIYVYKNTKGRRLLHSEIWTPKETATCGVPFLEPGKEYLLPGFYDNSGKLSINLCSSILEWKDVPDDIKRRLNAGEFSKKTSN</sequence>
<evidence type="ECO:0000256" key="3">
    <source>
        <dbReference type="ARBA" id="ARBA00023157"/>
    </source>
</evidence>
<dbReference type="InterPro" id="IPR008993">
    <property type="entry name" value="TIMP-like_OB-fold"/>
</dbReference>
<dbReference type="SUPFAM" id="SSF50242">
    <property type="entry name" value="TIMP-like"/>
    <property type="match status" value="1"/>
</dbReference>
<evidence type="ECO:0000259" key="7">
    <source>
        <dbReference type="PROSITE" id="PS50189"/>
    </source>
</evidence>
<evidence type="ECO:0000256" key="6">
    <source>
        <dbReference type="SAM" id="SignalP"/>
    </source>
</evidence>
<evidence type="ECO:0000313" key="10">
    <source>
        <dbReference type="WBParaSite" id="PgR120_g002_t03"/>
    </source>
</evidence>
<feature type="disulfide bond" evidence="5">
    <location>
        <begin position="22"/>
        <end position="117"/>
    </location>
</feature>
<dbReference type="WBParaSite" id="PgR120_g002_t03">
    <property type="protein sequence ID" value="PgR120_g002_t03"/>
    <property type="gene ID" value="PgR120_g002"/>
</dbReference>
<keyword evidence="3 5" id="KW-1015">Disulfide bond</keyword>
<evidence type="ECO:0000313" key="9">
    <source>
        <dbReference type="WBParaSite" id="PgR120_g002_t02"/>
    </source>
</evidence>
<keyword evidence="4" id="KW-0479">Metal-binding</keyword>
<dbReference type="GO" id="GO:0008191">
    <property type="term" value="F:metalloendopeptidase inhibitor activity"/>
    <property type="evidence" value="ECO:0007669"/>
    <property type="project" value="InterPro"/>
</dbReference>
<dbReference type="PANTHER" id="PTHR11844:SF25">
    <property type="entry name" value="NTR DOMAIN-CONTAINING PROTEIN"/>
    <property type="match status" value="1"/>
</dbReference>
<evidence type="ECO:0000256" key="4">
    <source>
        <dbReference type="PIRSR" id="PIRSR601820-1"/>
    </source>
</evidence>
<dbReference type="Proteomes" id="UP000887569">
    <property type="component" value="Unplaced"/>
</dbReference>
<dbReference type="WBParaSite" id="PgR120_g002_t04">
    <property type="protein sequence ID" value="PgR120_g002_t04"/>
    <property type="gene ID" value="PgR120_g002"/>
</dbReference>
<dbReference type="PANTHER" id="PTHR11844">
    <property type="entry name" value="METALLOPROTEASE INHIBITOR"/>
    <property type="match status" value="1"/>
</dbReference>
<feature type="chain" id="PRO_5041189936" evidence="6">
    <location>
        <begin position="20"/>
        <end position="145"/>
    </location>
</feature>
<dbReference type="InterPro" id="IPR001820">
    <property type="entry name" value="TIMP"/>
</dbReference>
<feature type="binding site" evidence="4">
    <location>
        <position position="20"/>
    </location>
    <ligand>
        <name>Zn(2+)</name>
        <dbReference type="ChEBI" id="CHEBI:29105"/>
        <note>ligand shared with metalloproteinase partner</note>
    </ligand>
</feature>
<dbReference type="WBParaSite" id="PgR120_g002_t02">
    <property type="protein sequence ID" value="PgR120_g002_t02"/>
    <property type="gene ID" value="PgR120_g002"/>
</dbReference>
<dbReference type="GO" id="GO:0002020">
    <property type="term" value="F:protease binding"/>
    <property type="evidence" value="ECO:0007669"/>
    <property type="project" value="TreeGrafter"/>
</dbReference>
<feature type="domain" description="NTR" evidence="7">
    <location>
        <begin position="20"/>
        <end position="145"/>
    </location>
</feature>
<dbReference type="GO" id="GO:0046872">
    <property type="term" value="F:metal ion binding"/>
    <property type="evidence" value="ECO:0007669"/>
    <property type="project" value="UniProtKB-KW"/>
</dbReference>
<evidence type="ECO:0000313" key="8">
    <source>
        <dbReference type="Proteomes" id="UP000887569"/>
    </source>
</evidence>
<evidence type="ECO:0000256" key="2">
    <source>
        <dbReference type="ARBA" id="ARBA00022525"/>
    </source>
</evidence>
<name>A0A915CC92_PARUN</name>
<proteinExistence type="predicted"/>
<dbReference type="GO" id="GO:0051045">
    <property type="term" value="P:negative regulation of membrane protein ectodomain proteolysis"/>
    <property type="evidence" value="ECO:0007669"/>
    <property type="project" value="TreeGrafter"/>
</dbReference>
<keyword evidence="2" id="KW-0964">Secreted</keyword>
<dbReference type="GO" id="GO:0031012">
    <property type="term" value="C:extracellular matrix"/>
    <property type="evidence" value="ECO:0007669"/>
    <property type="project" value="TreeGrafter"/>
</dbReference>
<reference evidence="9 10" key="1">
    <citation type="submission" date="2022-11" db="UniProtKB">
        <authorList>
            <consortium name="WormBaseParasite"/>
        </authorList>
    </citation>
    <scope>IDENTIFICATION</scope>
</reference>
<dbReference type="AlphaFoldDB" id="A0A915CC92"/>
<protein>
    <submittedName>
        <fullName evidence="9 10">NTR domain-containing protein</fullName>
    </submittedName>
</protein>
<dbReference type="Pfam" id="PF00965">
    <property type="entry name" value="TIMP"/>
    <property type="match status" value="1"/>
</dbReference>
<comment type="subcellular location">
    <subcellularLocation>
        <location evidence="1">Secreted</location>
    </subcellularLocation>
</comment>
<evidence type="ECO:0000256" key="1">
    <source>
        <dbReference type="ARBA" id="ARBA00004613"/>
    </source>
</evidence>
<evidence type="ECO:0000256" key="5">
    <source>
        <dbReference type="PIRSR" id="PIRSR601820-3"/>
    </source>
</evidence>
<dbReference type="Gene3D" id="2.40.50.120">
    <property type="match status" value="1"/>
</dbReference>
<dbReference type="PROSITE" id="PS50189">
    <property type="entry name" value="NTR"/>
    <property type="match status" value="1"/>
</dbReference>
<feature type="disulfide bond" evidence="5">
    <location>
        <begin position="20"/>
        <end position="89"/>
    </location>
</feature>
<accession>A0A915CC92</accession>
<feature type="signal peptide" evidence="6">
    <location>
        <begin position="1"/>
        <end position="19"/>
    </location>
</feature>
<keyword evidence="4" id="KW-0862">Zinc</keyword>